<dbReference type="Pfam" id="PF22725">
    <property type="entry name" value="GFO_IDH_MocA_C3"/>
    <property type="match status" value="1"/>
</dbReference>
<evidence type="ECO:0000256" key="1">
    <source>
        <dbReference type="ARBA" id="ARBA00010928"/>
    </source>
</evidence>
<name>A0A922P149_9HYPH</name>
<dbReference type="PANTHER" id="PTHR22604:SF105">
    <property type="entry name" value="TRANS-1,2-DIHYDROBENZENE-1,2-DIOL DEHYDROGENASE"/>
    <property type="match status" value="1"/>
</dbReference>
<evidence type="ECO:0008006" key="7">
    <source>
        <dbReference type="Google" id="ProtNLM"/>
    </source>
</evidence>
<keyword evidence="2" id="KW-0560">Oxidoreductase</keyword>
<comment type="caution">
    <text evidence="5">The sequence shown here is derived from an EMBL/GenBank/DDBJ whole genome shotgun (WGS) entry which is preliminary data.</text>
</comment>
<sequence length="328" mass="35608">MHKIGILGAAGIAPRSIIQPVRRRGDCCIHAVASRRRAAAEAYARLHGITKAYAGYDELLADPDITIVYNALPPAAHAEWSIKALKAGKHVLCEKPLAMTAAEAEVMVEAAEGADRVLAEAFHDRYHPVFLHLLAHKRSGALGEIRALWAEFHVDIPFDPHNIRHDPAQGGGAMMDLGCYPLHWLRSFMGEEPEILSAQAKLTPLNVDQRMEVKMRFAGGVDAQLVADIASPPFRGLLRIEGEKGVVELDNPCLPHKGHSIREWFGGSYREFTLAAGTTYDYQLAAFVDAAENGSPLPTGGEDAIGNMRALDAIYVASGLRAPQADRS</sequence>
<reference evidence="5 6" key="1">
    <citation type="submission" date="2014-06" db="EMBL/GenBank/DDBJ databases">
        <title>Rhizobium pelagicum/R2-400B4.</title>
        <authorList>
            <person name="Kimes N.E."/>
            <person name="Lopez-Perez M."/>
        </authorList>
    </citation>
    <scope>NUCLEOTIDE SEQUENCE [LARGE SCALE GENOMIC DNA]</scope>
    <source>
        <strain evidence="5 6">R2-400B4</strain>
    </source>
</reference>
<evidence type="ECO:0000313" key="6">
    <source>
        <dbReference type="Proteomes" id="UP000052167"/>
    </source>
</evidence>
<dbReference type="Gene3D" id="3.30.360.10">
    <property type="entry name" value="Dihydrodipicolinate Reductase, domain 2"/>
    <property type="match status" value="1"/>
</dbReference>
<dbReference type="InterPro" id="IPR036291">
    <property type="entry name" value="NAD(P)-bd_dom_sf"/>
</dbReference>
<accession>A0A922P149</accession>
<dbReference type="EMBL" id="JOKJ01000007">
    <property type="protein sequence ID" value="KEQ09460.1"/>
    <property type="molecule type" value="Genomic_DNA"/>
</dbReference>
<dbReference type="OrthoDB" id="9774191at2"/>
<dbReference type="Gene3D" id="3.40.50.720">
    <property type="entry name" value="NAD(P)-binding Rossmann-like Domain"/>
    <property type="match status" value="1"/>
</dbReference>
<proteinExistence type="inferred from homology"/>
<evidence type="ECO:0000259" key="4">
    <source>
        <dbReference type="Pfam" id="PF22725"/>
    </source>
</evidence>
<organism evidence="5 6">
    <name type="scientific">Pseudorhizobium pelagicum</name>
    <dbReference type="NCBI Taxonomy" id="1509405"/>
    <lineage>
        <taxon>Bacteria</taxon>
        <taxon>Pseudomonadati</taxon>
        <taxon>Pseudomonadota</taxon>
        <taxon>Alphaproteobacteria</taxon>
        <taxon>Hyphomicrobiales</taxon>
        <taxon>Rhizobiaceae</taxon>
        <taxon>Rhizobium/Agrobacterium group</taxon>
        <taxon>Pseudorhizobium</taxon>
    </lineage>
</organism>
<protein>
    <recommendedName>
        <fullName evidence="7">Dehydrogenase</fullName>
    </recommendedName>
</protein>
<dbReference type="InterPro" id="IPR055170">
    <property type="entry name" value="GFO_IDH_MocA-like_dom"/>
</dbReference>
<dbReference type="Proteomes" id="UP000052167">
    <property type="component" value="Unassembled WGS sequence"/>
</dbReference>
<feature type="domain" description="GFO/IDH/MocA-like oxidoreductase" evidence="4">
    <location>
        <begin position="138"/>
        <end position="247"/>
    </location>
</feature>
<dbReference type="InterPro" id="IPR050984">
    <property type="entry name" value="Gfo/Idh/MocA_domain"/>
</dbReference>
<feature type="domain" description="Gfo/Idh/MocA-like oxidoreductase N-terminal" evidence="3">
    <location>
        <begin position="3"/>
        <end position="120"/>
    </location>
</feature>
<dbReference type="AlphaFoldDB" id="A0A922P149"/>
<keyword evidence="6" id="KW-1185">Reference proteome</keyword>
<dbReference type="InterPro" id="IPR000683">
    <property type="entry name" value="Gfo/Idh/MocA-like_OxRdtase_N"/>
</dbReference>
<dbReference type="GO" id="GO:0016491">
    <property type="term" value="F:oxidoreductase activity"/>
    <property type="evidence" value="ECO:0007669"/>
    <property type="project" value="UniProtKB-KW"/>
</dbReference>
<evidence type="ECO:0000256" key="2">
    <source>
        <dbReference type="ARBA" id="ARBA00023002"/>
    </source>
</evidence>
<comment type="similarity">
    <text evidence="1">Belongs to the Gfo/Idh/MocA family.</text>
</comment>
<evidence type="ECO:0000259" key="3">
    <source>
        <dbReference type="Pfam" id="PF01408"/>
    </source>
</evidence>
<evidence type="ECO:0000313" key="5">
    <source>
        <dbReference type="EMBL" id="KEQ09460.1"/>
    </source>
</evidence>
<gene>
    <name evidence="5" type="ORF">GV68_23850</name>
</gene>
<dbReference type="SUPFAM" id="SSF51735">
    <property type="entry name" value="NAD(P)-binding Rossmann-fold domains"/>
    <property type="match status" value="1"/>
</dbReference>
<dbReference type="PANTHER" id="PTHR22604">
    <property type="entry name" value="OXIDOREDUCTASES"/>
    <property type="match status" value="1"/>
</dbReference>
<dbReference type="GO" id="GO:0000166">
    <property type="term" value="F:nucleotide binding"/>
    <property type="evidence" value="ECO:0007669"/>
    <property type="project" value="InterPro"/>
</dbReference>
<dbReference type="RefSeq" id="WP_037165859.1">
    <property type="nucleotide sequence ID" value="NZ_CAJXID010000027.1"/>
</dbReference>
<dbReference type="Pfam" id="PF01408">
    <property type="entry name" value="GFO_IDH_MocA"/>
    <property type="match status" value="1"/>
</dbReference>
<dbReference type="SUPFAM" id="SSF55347">
    <property type="entry name" value="Glyceraldehyde-3-phosphate dehydrogenase-like, C-terminal domain"/>
    <property type="match status" value="1"/>
</dbReference>